<dbReference type="GO" id="GO:0009403">
    <property type="term" value="P:toxin biosynthetic process"/>
    <property type="evidence" value="ECO:0007669"/>
    <property type="project" value="InterPro"/>
</dbReference>
<organism evidence="7 8">
    <name type="scientific">Blastochloris sulfoviridis</name>
    <dbReference type="NCBI Taxonomy" id="50712"/>
    <lineage>
        <taxon>Bacteria</taxon>
        <taxon>Pseudomonadati</taxon>
        <taxon>Pseudomonadota</taxon>
        <taxon>Alphaproteobacteria</taxon>
        <taxon>Hyphomicrobiales</taxon>
        <taxon>Blastochloridaceae</taxon>
        <taxon>Blastochloris</taxon>
    </lineage>
</organism>
<dbReference type="Pfam" id="PF02674">
    <property type="entry name" value="Colicin_V"/>
    <property type="match status" value="1"/>
</dbReference>
<comment type="subcellular location">
    <subcellularLocation>
        <location evidence="1">Membrane</location>
        <topology evidence="1">Multi-pass membrane protein</topology>
    </subcellularLocation>
</comment>
<reference evidence="7 8" key="1">
    <citation type="submission" date="2019-09" db="EMBL/GenBank/DDBJ databases">
        <title>Draft Whole-Genome sequence of Blastochloris sulfoviridis DSM 729.</title>
        <authorList>
            <person name="Meyer T.E."/>
            <person name="Kyndt J.A."/>
        </authorList>
    </citation>
    <scope>NUCLEOTIDE SEQUENCE [LARGE SCALE GENOMIC DNA]</scope>
    <source>
        <strain evidence="7 8">DSM 729</strain>
    </source>
</reference>
<feature type="region of interest" description="Disordered" evidence="5">
    <location>
        <begin position="161"/>
        <end position="186"/>
    </location>
</feature>
<feature type="transmembrane region" description="Helical" evidence="6">
    <location>
        <begin position="63"/>
        <end position="83"/>
    </location>
</feature>
<evidence type="ECO:0000256" key="2">
    <source>
        <dbReference type="ARBA" id="ARBA00022692"/>
    </source>
</evidence>
<evidence type="ECO:0000256" key="6">
    <source>
        <dbReference type="SAM" id="Phobius"/>
    </source>
</evidence>
<protein>
    <submittedName>
        <fullName evidence="7">CvpA family protein</fullName>
    </submittedName>
</protein>
<proteinExistence type="predicted"/>
<comment type="caution">
    <text evidence="7">The sequence shown here is derived from an EMBL/GenBank/DDBJ whole genome shotgun (WGS) entry which is preliminary data.</text>
</comment>
<evidence type="ECO:0000256" key="5">
    <source>
        <dbReference type="SAM" id="MobiDB-lite"/>
    </source>
</evidence>
<sequence>MPLTPLDIALLVIMLISGLLAMVRGLVRELFSIGSWIAAAAAAVAFYPQVLPFARQYISHDTLALAASAAGIFLVTLLVVWILTAQISDAILDSRIGALDRSLGFVFGLGRGLIVMVVAFLFLTWLLEDKQPAWIKDAKSYAVLRSTGDWLMSLLPDDPEAMLRNLKPPTEEAEPAARPRPPGTKP</sequence>
<evidence type="ECO:0000313" key="8">
    <source>
        <dbReference type="Proteomes" id="UP000323886"/>
    </source>
</evidence>
<evidence type="ECO:0000256" key="3">
    <source>
        <dbReference type="ARBA" id="ARBA00022989"/>
    </source>
</evidence>
<dbReference type="AlphaFoldDB" id="A0A5M6I173"/>
<feature type="transmembrane region" description="Helical" evidence="6">
    <location>
        <begin position="33"/>
        <end position="51"/>
    </location>
</feature>
<accession>A0A5M6I173</accession>
<evidence type="ECO:0000256" key="4">
    <source>
        <dbReference type="ARBA" id="ARBA00023136"/>
    </source>
</evidence>
<dbReference type="InterPro" id="IPR003825">
    <property type="entry name" value="Colicin-V_CvpA"/>
</dbReference>
<dbReference type="GO" id="GO:0016020">
    <property type="term" value="C:membrane"/>
    <property type="evidence" value="ECO:0007669"/>
    <property type="project" value="UniProtKB-SubCell"/>
</dbReference>
<keyword evidence="3 6" id="KW-1133">Transmembrane helix</keyword>
<dbReference type="OrthoDB" id="9806894at2"/>
<keyword evidence="4 6" id="KW-0472">Membrane</keyword>
<dbReference type="RefSeq" id="WP_150097229.1">
    <property type="nucleotide sequence ID" value="NZ_VWPL01000011.1"/>
</dbReference>
<dbReference type="Proteomes" id="UP000323886">
    <property type="component" value="Unassembled WGS sequence"/>
</dbReference>
<feature type="transmembrane region" description="Helical" evidence="6">
    <location>
        <begin position="103"/>
        <end position="127"/>
    </location>
</feature>
<feature type="transmembrane region" description="Helical" evidence="6">
    <location>
        <begin position="7"/>
        <end position="27"/>
    </location>
</feature>
<keyword evidence="8" id="KW-1185">Reference proteome</keyword>
<keyword evidence="2 6" id="KW-0812">Transmembrane</keyword>
<dbReference type="PANTHER" id="PTHR36926:SF1">
    <property type="entry name" value="COLICIN V PRODUCTION PROTEIN"/>
    <property type="match status" value="1"/>
</dbReference>
<name>A0A5M6I173_9HYPH</name>
<dbReference type="InterPro" id="IPR052719">
    <property type="entry name" value="CvpA-like"/>
</dbReference>
<gene>
    <name evidence="7" type="ORF">F1193_08385</name>
</gene>
<dbReference type="EMBL" id="VWPL01000011">
    <property type="protein sequence ID" value="KAA5601931.1"/>
    <property type="molecule type" value="Genomic_DNA"/>
</dbReference>
<evidence type="ECO:0000313" key="7">
    <source>
        <dbReference type="EMBL" id="KAA5601931.1"/>
    </source>
</evidence>
<dbReference type="PANTHER" id="PTHR36926">
    <property type="entry name" value="COLICIN V PRODUCTION PROTEIN"/>
    <property type="match status" value="1"/>
</dbReference>
<evidence type="ECO:0000256" key="1">
    <source>
        <dbReference type="ARBA" id="ARBA00004141"/>
    </source>
</evidence>